<dbReference type="InterPro" id="IPR038538">
    <property type="entry name" value="MTERF_sf"/>
</dbReference>
<dbReference type="GO" id="GO:0003676">
    <property type="term" value="F:nucleic acid binding"/>
    <property type="evidence" value="ECO:0007669"/>
    <property type="project" value="InterPro"/>
</dbReference>
<sequence length="346" mass="38573">MAGKLAPLSTAEVEAVCSMLLNTAGLGVAQLRPVLVAAPQLLACPVEELEKQHAMLKSVWRRPRQLVTAIAGFPAMLGPGFPAALGASLRELSALGMRKSQVSAAILRCPAITQYTRQQMAANLLSVGLDLSNAPMEVLQFLSTHPQLLIGEVPEIRAKLRLFASWRLPPPMCPLLLARCPRLLKESDEQQQAVVDIFLGYGLSWPNVHAVLLGYAPVLRIDTYLVRLTLKLLTDFEIDIGRVARYPRVFIHDPVQCIGPRLAYLAGYKPEHLSWQLVSLFSRTDDEFASMVARRLPDEYAVFKDEWVRQFYEEVRLPASRGGTAGRPNTLSQRLWSREVTDELWL</sequence>
<evidence type="ECO:0000256" key="2">
    <source>
        <dbReference type="ARBA" id="ARBA00022472"/>
    </source>
</evidence>
<keyword evidence="5" id="KW-1185">Reference proteome</keyword>
<name>A0A2P6TLF3_CHLSO</name>
<keyword evidence="2" id="KW-0805">Transcription regulation</keyword>
<keyword evidence="2" id="KW-0804">Transcription</keyword>
<evidence type="ECO:0000256" key="1">
    <source>
        <dbReference type="ARBA" id="ARBA00007692"/>
    </source>
</evidence>
<organism evidence="4 5">
    <name type="scientific">Chlorella sorokiniana</name>
    <name type="common">Freshwater green alga</name>
    <dbReference type="NCBI Taxonomy" id="3076"/>
    <lineage>
        <taxon>Eukaryota</taxon>
        <taxon>Viridiplantae</taxon>
        <taxon>Chlorophyta</taxon>
        <taxon>core chlorophytes</taxon>
        <taxon>Trebouxiophyceae</taxon>
        <taxon>Chlorellales</taxon>
        <taxon>Chlorellaceae</taxon>
        <taxon>Chlorella clade</taxon>
        <taxon>Chlorella</taxon>
    </lineage>
</organism>
<evidence type="ECO:0000313" key="5">
    <source>
        <dbReference type="Proteomes" id="UP000239899"/>
    </source>
</evidence>
<keyword evidence="2" id="KW-0806">Transcription termination</keyword>
<dbReference type="Pfam" id="PF02536">
    <property type="entry name" value="mTERF"/>
    <property type="match status" value="2"/>
</dbReference>
<dbReference type="AlphaFoldDB" id="A0A2P6TLF3"/>
<proteinExistence type="inferred from homology"/>
<dbReference type="GO" id="GO:0006353">
    <property type="term" value="P:DNA-templated transcription termination"/>
    <property type="evidence" value="ECO:0007669"/>
    <property type="project" value="UniProtKB-KW"/>
</dbReference>
<dbReference type="EMBL" id="LHPG02000012">
    <property type="protein sequence ID" value="PRW45121.1"/>
    <property type="molecule type" value="Genomic_DNA"/>
</dbReference>
<comment type="similarity">
    <text evidence="1">Belongs to the mTERF family.</text>
</comment>
<dbReference type="Proteomes" id="UP000239899">
    <property type="component" value="Unassembled WGS sequence"/>
</dbReference>
<dbReference type="Gene3D" id="1.25.70.10">
    <property type="entry name" value="Transcription termination factor 3, mitochondrial"/>
    <property type="match status" value="1"/>
</dbReference>
<reference evidence="4 5" key="1">
    <citation type="journal article" date="2018" name="Plant J.">
        <title>Genome sequences of Chlorella sorokiniana UTEX 1602 and Micractinium conductrix SAG 241.80: implications to maltose excretion by a green alga.</title>
        <authorList>
            <person name="Arriola M.B."/>
            <person name="Velmurugan N."/>
            <person name="Zhang Y."/>
            <person name="Plunkett M.H."/>
            <person name="Hondzo H."/>
            <person name="Barney B.M."/>
        </authorList>
    </citation>
    <scope>NUCLEOTIDE SEQUENCE [LARGE SCALE GENOMIC DNA]</scope>
    <source>
        <strain evidence="5">UTEX 1602</strain>
    </source>
</reference>
<evidence type="ECO:0000256" key="3">
    <source>
        <dbReference type="ARBA" id="ARBA00022946"/>
    </source>
</evidence>
<gene>
    <name evidence="4" type="ORF">C2E21_6217</name>
</gene>
<protein>
    <submittedName>
        <fullName evidence="4">Uncharacterized protein</fullName>
    </submittedName>
</protein>
<evidence type="ECO:0000313" key="4">
    <source>
        <dbReference type="EMBL" id="PRW45121.1"/>
    </source>
</evidence>
<keyword evidence="3" id="KW-0809">Transit peptide</keyword>
<dbReference type="InterPro" id="IPR003690">
    <property type="entry name" value="MTERF"/>
</dbReference>
<comment type="caution">
    <text evidence="4">The sequence shown here is derived from an EMBL/GenBank/DDBJ whole genome shotgun (WGS) entry which is preliminary data.</text>
</comment>
<dbReference type="OrthoDB" id="637682at2759"/>
<accession>A0A2P6TLF3</accession>